<sequence>MKHKKLIPLAFGLAMTATQVHSAAYGVSLEWKTDDALTVFEGMNAQRNAFSELIEQGVIHDLFVRHSIIDDKQFPIINFVMEADSADQVLKRLEPLPFFKEDIVKVSEIRDIGTKWLDKEVVQNTYALELTWLEPQQNLLVDQILGKDLQKVVNWNAQGIVTSAYLSIQEFDGNMKQPTYSIAVQARDESHAQDIAKELEAVKTESASYNIMYLGYKLNI</sequence>
<evidence type="ECO:0000313" key="3">
    <source>
        <dbReference type="Proteomes" id="UP000031278"/>
    </source>
</evidence>
<evidence type="ECO:0000256" key="1">
    <source>
        <dbReference type="SAM" id="SignalP"/>
    </source>
</evidence>
<protein>
    <submittedName>
        <fullName evidence="2">Uncharacterized protein</fullName>
    </submittedName>
</protein>
<dbReference type="AlphaFoldDB" id="A0A0B9G556"/>
<dbReference type="EMBL" id="JWLZ01000152">
    <property type="protein sequence ID" value="KHT63719.1"/>
    <property type="molecule type" value="Genomic_DNA"/>
</dbReference>
<organism evidence="2 3">
    <name type="scientific">Photobacterium gaetbulicola</name>
    <dbReference type="NCBI Taxonomy" id="1295392"/>
    <lineage>
        <taxon>Bacteria</taxon>
        <taxon>Pseudomonadati</taxon>
        <taxon>Pseudomonadota</taxon>
        <taxon>Gammaproteobacteria</taxon>
        <taxon>Vibrionales</taxon>
        <taxon>Vibrionaceae</taxon>
        <taxon>Photobacterium</taxon>
    </lineage>
</organism>
<gene>
    <name evidence="2" type="ORF">RJ45_10210</name>
</gene>
<feature type="chain" id="PRO_5002141680" evidence="1">
    <location>
        <begin position="24"/>
        <end position="220"/>
    </location>
</feature>
<proteinExistence type="predicted"/>
<accession>A0A0B9G556</accession>
<comment type="caution">
    <text evidence="2">The sequence shown here is derived from an EMBL/GenBank/DDBJ whole genome shotgun (WGS) entry which is preliminary data.</text>
</comment>
<keyword evidence="1" id="KW-0732">Signal</keyword>
<dbReference type="RefSeq" id="WP_039461180.1">
    <property type="nucleotide sequence ID" value="NZ_JWLZ01000152.1"/>
</dbReference>
<dbReference type="Proteomes" id="UP000031278">
    <property type="component" value="Unassembled WGS sequence"/>
</dbReference>
<evidence type="ECO:0000313" key="2">
    <source>
        <dbReference type="EMBL" id="KHT63719.1"/>
    </source>
</evidence>
<feature type="signal peptide" evidence="1">
    <location>
        <begin position="1"/>
        <end position="23"/>
    </location>
</feature>
<name>A0A0B9G556_9GAMM</name>
<reference evidence="2 3" key="1">
    <citation type="submission" date="2014-12" db="EMBL/GenBank/DDBJ databases">
        <title>Genome sequencing of Photobacterium gaetbulicola AD005a.</title>
        <authorList>
            <person name="Adrian T.G.S."/>
            <person name="Chan K.G."/>
        </authorList>
    </citation>
    <scope>NUCLEOTIDE SEQUENCE [LARGE SCALE GENOMIC DNA]</scope>
    <source>
        <strain evidence="2 3">AD005a</strain>
    </source>
</reference>